<evidence type="ECO:0000313" key="11">
    <source>
        <dbReference type="Proteomes" id="UP001610446"/>
    </source>
</evidence>
<dbReference type="SUPFAM" id="SSF103473">
    <property type="entry name" value="MFS general substrate transporter"/>
    <property type="match status" value="1"/>
</dbReference>
<feature type="domain" description="Major facilitator superfamily (MFS) profile" evidence="9">
    <location>
        <begin position="27"/>
        <end position="482"/>
    </location>
</feature>
<evidence type="ECO:0000256" key="1">
    <source>
        <dbReference type="ARBA" id="ARBA00004141"/>
    </source>
</evidence>
<comment type="caution">
    <text evidence="10">The sequence shown here is derived from an EMBL/GenBank/DDBJ whole genome shotgun (WGS) entry which is preliminary data.</text>
</comment>
<dbReference type="InterPro" id="IPR050360">
    <property type="entry name" value="MFS_Sugar_Transporters"/>
</dbReference>
<dbReference type="Pfam" id="PF00083">
    <property type="entry name" value="Sugar_tr"/>
    <property type="match status" value="1"/>
</dbReference>
<gene>
    <name evidence="10" type="ORF">BJY01DRAFT_263089</name>
</gene>
<evidence type="ECO:0000313" key="10">
    <source>
        <dbReference type="EMBL" id="KAL2847184.1"/>
    </source>
</evidence>
<dbReference type="InterPro" id="IPR036259">
    <property type="entry name" value="MFS_trans_sf"/>
</dbReference>
<feature type="transmembrane region" description="Helical" evidence="8">
    <location>
        <begin position="107"/>
        <end position="126"/>
    </location>
</feature>
<feature type="transmembrane region" description="Helical" evidence="8">
    <location>
        <begin position="202"/>
        <end position="219"/>
    </location>
</feature>
<keyword evidence="11" id="KW-1185">Reference proteome</keyword>
<feature type="transmembrane region" description="Helical" evidence="8">
    <location>
        <begin position="330"/>
        <end position="350"/>
    </location>
</feature>
<keyword evidence="3 7" id="KW-0813">Transport</keyword>
<dbReference type="Proteomes" id="UP001610446">
    <property type="component" value="Unassembled WGS sequence"/>
</dbReference>
<feature type="transmembrane region" description="Helical" evidence="8">
    <location>
        <begin position="294"/>
        <end position="318"/>
    </location>
</feature>
<organism evidence="10 11">
    <name type="scientific">Aspergillus pseudoustus</name>
    <dbReference type="NCBI Taxonomy" id="1810923"/>
    <lineage>
        <taxon>Eukaryota</taxon>
        <taxon>Fungi</taxon>
        <taxon>Dikarya</taxon>
        <taxon>Ascomycota</taxon>
        <taxon>Pezizomycotina</taxon>
        <taxon>Eurotiomycetes</taxon>
        <taxon>Eurotiomycetidae</taxon>
        <taxon>Eurotiales</taxon>
        <taxon>Aspergillaceae</taxon>
        <taxon>Aspergillus</taxon>
        <taxon>Aspergillus subgen. Nidulantes</taxon>
    </lineage>
</organism>
<dbReference type="PROSITE" id="PS50850">
    <property type="entry name" value="MFS"/>
    <property type="match status" value="1"/>
</dbReference>
<feature type="transmembrane region" description="Helical" evidence="8">
    <location>
        <begin position="163"/>
        <end position="182"/>
    </location>
</feature>
<dbReference type="PANTHER" id="PTHR48022:SF78">
    <property type="entry name" value="MONOSACCHARIDE TRANSPORTER, PUTATIVE (AFU_ORTHOLOGUE AFUA_2G02110)-RELATED"/>
    <property type="match status" value="1"/>
</dbReference>
<protein>
    <submittedName>
        <fullName evidence="10">General substrate transporter</fullName>
    </submittedName>
</protein>
<keyword evidence="6 8" id="KW-0472">Membrane</keyword>
<feature type="transmembrane region" description="Helical" evidence="8">
    <location>
        <begin position="21"/>
        <end position="40"/>
    </location>
</feature>
<dbReference type="InterPro" id="IPR003663">
    <property type="entry name" value="Sugar/inositol_transpt"/>
</dbReference>
<dbReference type="EMBL" id="JBFXLU010000058">
    <property type="protein sequence ID" value="KAL2847184.1"/>
    <property type="molecule type" value="Genomic_DNA"/>
</dbReference>
<dbReference type="PROSITE" id="PS00217">
    <property type="entry name" value="SUGAR_TRANSPORT_2"/>
    <property type="match status" value="1"/>
</dbReference>
<evidence type="ECO:0000256" key="8">
    <source>
        <dbReference type="SAM" id="Phobius"/>
    </source>
</evidence>
<reference evidence="10 11" key="1">
    <citation type="submission" date="2024-07" db="EMBL/GenBank/DDBJ databases">
        <title>Section-level genome sequencing and comparative genomics of Aspergillus sections Usti and Cavernicolus.</title>
        <authorList>
            <consortium name="Lawrence Berkeley National Laboratory"/>
            <person name="Nybo J.L."/>
            <person name="Vesth T.C."/>
            <person name="Theobald S."/>
            <person name="Frisvad J.C."/>
            <person name="Larsen T.O."/>
            <person name="Kjaerboelling I."/>
            <person name="Rothschild-Mancinelli K."/>
            <person name="Lyhne E.K."/>
            <person name="Kogle M.E."/>
            <person name="Barry K."/>
            <person name="Clum A."/>
            <person name="Na H."/>
            <person name="Ledsgaard L."/>
            <person name="Lin J."/>
            <person name="Lipzen A."/>
            <person name="Kuo A."/>
            <person name="Riley R."/>
            <person name="Mondo S."/>
            <person name="Labutti K."/>
            <person name="Haridas S."/>
            <person name="Pangalinan J."/>
            <person name="Salamov A.A."/>
            <person name="Simmons B.A."/>
            <person name="Magnuson J.K."/>
            <person name="Chen J."/>
            <person name="Drula E."/>
            <person name="Henrissat B."/>
            <person name="Wiebenga A."/>
            <person name="Lubbers R.J."/>
            <person name="Gomes A.C."/>
            <person name="Makela M.R."/>
            <person name="Stajich J."/>
            <person name="Grigoriev I.V."/>
            <person name="Mortensen U.H."/>
            <person name="De Vries R.P."/>
            <person name="Baker S.E."/>
            <person name="Andersen M.R."/>
        </authorList>
    </citation>
    <scope>NUCLEOTIDE SEQUENCE [LARGE SCALE GENOMIC DNA]</scope>
    <source>
        <strain evidence="10 11">CBS 123904</strain>
    </source>
</reference>
<feature type="transmembrane region" description="Helical" evidence="8">
    <location>
        <begin position="74"/>
        <end position="95"/>
    </location>
</feature>
<evidence type="ECO:0000256" key="7">
    <source>
        <dbReference type="RuleBase" id="RU003346"/>
    </source>
</evidence>
<feature type="transmembrane region" description="Helical" evidence="8">
    <location>
        <begin position="397"/>
        <end position="417"/>
    </location>
</feature>
<evidence type="ECO:0000256" key="3">
    <source>
        <dbReference type="ARBA" id="ARBA00022448"/>
    </source>
</evidence>
<dbReference type="PANTHER" id="PTHR48022">
    <property type="entry name" value="PLASTIDIC GLUCOSE TRANSPORTER 4"/>
    <property type="match status" value="1"/>
</dbReference>
<evidence type="ECO:0000256" key="6">
    <source>
        <dbReference type="ARBA" id="ARBA00023136"/>
    </source>
</evidence>
<feature type="transmembrane region" description="Helical" evidence="8">
    <location>
        <begin position="429"/>
        <end position="452"/>
    </location>
</feature>
<sequence length="550" mass="60869">MLNILGDERAKWKIASKLEKRSLLIAVNCLAGLAIFFFGYDQGMMGGVNDSQAYVERMGLGYKENRSIVVTNTLLQGGIVSVYYLGTLVGCFLGGWASDKYGRIQSLALGAVWGIIGAALQCTAMNPTWMIISRLINGIGTGILNATVPVYGSELADYESRGMFIAMEFTLNIVGVVVAYWLGFGLSYINNGTSDFQWRFPIAFQIIMLLILVSICWFFPESPRWLCMMGRCDEALYVLKRLRGSDNEEAAIREMREIESIVELEHDAGNSMGYFHMLFGIGDGDLHIARRVQLVVWLQILQSWSGIAGVTMYAPTIFKIAGFDSQKTMWISGLNNIFYAFATLLCVFTLDRIGRRWTLWWGAAGQAIAMFAAAGLARGGIDNPDNQGPWGIGATAMVYLYTFIFGATWLTVPWLYPAEIFPLKVRAKGNAWGVVGWSLGNGSLTLALPYIFGSIGENTLHVFGAVNLISIPIVWALYPESSQRTLEEIDLLFAAKEPWVWAAEANFARLMAENPNLGVARHGRPLVPDAEKGLDGVDWEHEHEEMVSSK</sequence>
<feature type="transmembrane region" description="Helical" evidence="8">
    <location>
        <begin position="458"/>
        <end position="478"/>
    </location>
</feature>
<comment type="similarity">
    <text evidence="2 7">Belongs to the major facilitator superfamily. Sugar transporter (TC 2.A.1.1) family.</text>
</comment>
<dbReference type="Gene3D" id="1.20.1250.20">
    <property type="entry name" value="MFS general substrate transporter like domains"/>
    <property type="match status" value="1"/>
</dbReference>
<dbReference type="InterPro" id="IPR005828">
    <property type="entry name" value="MFS_sugar_transport-like"/>
</dbReference>
<evidence type="ECO:0000256" key="4">
    <source>
        <dbReference type="ARBA" id="ARBA00022692"/>
    </source>
</evidence>
<dbReference type="InterPro" id="IPR020846">
    <property type="entry name" value="MFS_dom"/>
</dbReference>
<feature type="transmembrane region" description="Helical" evidence="8">
    <location>
        <begin position="132"/>
        <end position="151"/>
    </location>
</feature>
<evidence type="ECO:0000259" key="9">
    <source>
        <dbReference type="PROSITE" id="PS50850"/>
    </source>
</evidence>
<dbReference type="NCBIfam" id="TIGR00879">
    <property type="entry name" value="SP"/>
    <property type="match status" value="1"/>
</dbReference>
<proteinExistence type="inferred from homology"/>
<evidence type="ECO:0000256" key="5">
    <source>
        <dbReference type="ARBA" id="ARBA00022989"/>
    </source>
</evidence>
<dbReference type="InterPro" id="IPR005829">
    <property type="entry name" value="Sugar_transporter_CS"/>
</dbReference>
<comment type="subcellular location">
    <subcellularLocation>
        <location evidence="1">Membrane</location>
        <topology evidence="1">Multi-pass membrane protein</topology>
    </subcellularLocation>
</comment>
<keyword evidence="4 8" id="KW-0812">Transmembrane</keyword>
<accession>A0ABR4K5Z5</accession>
<keyword evidence="5 8" id="KW-1133">Transmembrane helix</keyword>
<feature type="transmembrane region" description="Helical" evidence="8">
    <location>
        <begin position="357"/>
        <end position="377"/>
    </location>
</feature>
<evidence type="ECO:0000256" key="2">
    <source>
        <dbReference type="ARBA" id="ARBA00010992"/>
    </source>
</evidence>
<name>A0ABR4K5Z5_9EURO</name>
<dbReference type="PRINTS" id="PR00171">
    <property type="entry name" value="SUGRTRNSPORT"/>
</dbReference>